<dbReference type="Pfam" id="PF14291">
    <property type="entry name" value="DUF4371"/>
    <property type="match status" value="1"/>
</dbReference>
<dbReference type="KEGG" id="nta:107800010"/>
<evidence type="ECO:0000313" key="3">
    <source>
        <dbReference type="RefSeq" id="XP_016478636.1"/>
    </source>
</evidence>
<dbReference type="PANTHER" id="PTHR11697:SF230">
    <property type="entry name" value="ZINC FINGER, MYM DOMAIN CONTAINING 1"/>
    <property type="match status" value="1"/>
</dbReference>
<dbReference type="InterPro" id="IPR006580">
    <property type="entry name" value="Znf_TTF"/>
</dbReference>
<dbReference type="AlphaFoldDB" id="A0A1S4APX6"/>
<feature type="domain" description="TTF-type" evidence="2">
    <location>
        <begin position="62"/>
        <end position="155"/>
    </location>
</feature>
<name>A0A1S4APX6_TOBAC</name>
<dbReference type="InterPro" id="IPR012337">
    <property type="entry name" value="RNaseH-like_sf"/>
</dbReference>
<evidence type="ECO:0000256" key="1">
    <source>
        <dbReference type="SAM" id="MobiDB-lite"/>
    </source>
</evidence>
<sequence length="652" mass="74857">MDRFVTRTNVGKPKTLNVDPGDRKPITEYSPNIRDEVRRHYIQKKPCQPVNHDFPKTKFGKTVRQFCPGWFKGQHSKWLKYSISNDAAYCLCCYLFKNEHESHGNTGDAFTKNGFKAWNKAIERFKAHVGEVNSIHNRCFNRMLDLMNQSQSIHTSFDKQSDKEKNESRRCLSGSIDVARFILRLGFPFCGHDESQSSTNRGIFLKLLQWYGDIDRDIGSIILENAPRNEMMCSPSIQKDIVDACVKETITAIIEDLDGDFFGTLVDESKDISHKEQMAIVLRYVNKEGEVIERFVGIVHVSNTSAMSLKKTICSFLSNHSPSPTQIRGQGYDGASNMQGELNGVKTLILNESPSAYCIHCFAHQFQLTFVALAKKHSDVDDLFCIVTNVLNIVVVSFKRRDLLREHQAEKLDELLKSGEVHTGRGLNQERGLQRPDDTRWGSHYKMLDNLIVLFPLIIHVLEFTACECPNYADRIVTESLMGKIKGFDFAFMLHLMLKVLAMTNELNYALQRMDQDIVNVMGLLALSKQRLQTMRNSEFGSLMEDVSSFCDKHDIIIPKMDARYFPGKSKRRAIDVTYSYHLHVDIFYVVIDLHFQELNRRFDAVSTDLLLGMASLNPVNLFGNFYKNRIMRLVEYYSNEFDSIELRDLSC</sequence>
<accession>A0A1S4APX6</accession>
<dbReference type="RefSeq" id="XP_016478636.1">
    <property type="nucleotide sequence ID" value="XM_016623150.1"/>
</dbReference>
<dbReference type="OrthoDB" id="1929285at2759"/>
<dbReference type="PaxDb" id="4097-A0A1S4APX6"/>
<feature type="region of interest" description="Disordered" evidence="1">
    <location>
        <begin position="1"/>
        <end position="28"/>
    </location>
</feature>
<evidence type="ECO:0000259" key="2">
    <source>
        <dbReference type="SMART" id="SM00597"/>
    </source>
</evidence>
<dbReference type="SUPFAM" id="SSF53098">
    <property type="entry name" value="Ribonuclease H-like"/>
    <property type="match status" value="1"/>
</dbReference>
<proteinExistence type="predicted"/>
<organism evidence="3">
    <name type="scientific">Nicotiana tabacum</name>
    <name type="common">Common tobacco</name>
    <dbReference type="NCBI Taxonomy" id="4097"/>
    <lineage>
        <taxon>Eukaryota</taxon>
        <taxon>Viridiplantae</taxon>
        <taxon>Streptophyta</taxon>
        <taxon>Embryophyta</taxon>
        <taxon>Tracheophyta</taxon>
        <taxon>Spermatophyta</taxon>
        <taxon>Magnoliopsida</taxon>
        <taxon>eudicotyledons</taxon>
        <taxon>Gunneridae</taxon>
        <taxon>Pentapetalae</taxon>
        <taxon>asterids</taxon>
        <taxon>lamiids</taxon>
        <taxon>Solanales</taxon>
        <taxon>Solanaceae</taxon>
        <taxon>Nicotianoideae</taxon>
        <taxon>Nicotianeae</taxon>
        <taxon>Nicotiana</taxon>
    </lineage>
</organism>
<dbReference type="PANTHER" id="PTHR11697">
    <property type="entry name" value="GENERAL TRANSCRIPTION FACTOR 2-RELATED ZINC FINGER PROTEIN"/>
    <property type="match status" value="1"/>
</dbReference>
<dbReference type="STRING" id="4097.A0A1S4APX6"/>
<dbReference type="InterPro" id="IPR025398">
    <property type="entry name" value="DUF4371"/>
</dbReference>
<reference evidence="3" key="1">
    <citation type="submission" date="2025-08" db="UniProtKB">
        <authorList>
            <consortium name="RefSeq"/>
        </authorList>
    </citation>
    <scope>IDENTIFICATION</scope>
</reference>
<dbReference type="SMART" id="SM00597">
    <property type="entry name" value="ZnF_TTF"/>
    <property type="match status" value="1"/>
</dbReference>
<gene>
    <name evidence="3" type="primary">LOC107800010</name>
</gene>
<protein>
    <submittedName>
        <fullName evidence="3">Zinc finger MYM-type protein 1-like</fullName>
    </submittedName>
</protein>
<dbReference type="InterPro" id="IPR055298">
    <property type="entry name" value="AtLOH3-like"/>
</dbReference>